<comment type="caution">
    <text evidence="15">The sequence shown here is derived from an EMBL/GenBank/DDBJ whole genome shotgun (WGS) entry which is preliminary data.</text>
</comment>
<dbReference type="FunFam" id="1.10.357.140:FF:000001">
    <property type="entry name" value="Protoheme IX farnesyltransferase"/>
    <property type="match status" value="1"/>
</dbReference>
<dbReference type="PROSITE" id="PS00943">
    <property type="entry name" value="UBIA"/>
    <property type="match status" value="1"/>
</dbReference>
<dbReference type="UniPathway" id="UPA00834">
    <property type="reaction ID" value="UER00712"/>
</dbReference>
<dbReference type="PANTHER" id="PTHR43448">
    <property type="entry name" value="PROTOHEME IX FARNESYLTRANSFERASE, MITOCHONDRIAL"/>
    <property type="match status" value="1"/>
</dbReference>
<keyword evidence="4 14" id="KW-1003">Cell membrane</keyword>
<keyword evidence="5 14" id="KW-0808">Transferase</keyword>
<proteinExistence type="inferred from homology"/>
<evidence type="ECO:0000256" key="11">
    <source>
        <dbReference type="ARBA" id="ARBA00040810"/>
    </source>
</evidence>
<dbReference type="InterPro" id="IPR030470">
    <property type="entry name" value="UbiA_prenylTrfase_CS"/>
</dbReference>
<evidence type="ECO:0000256" key="10">
    <source>
        <dbReference type="ARBA" id="ARBA00030253"/>
    </source>
</evidence>
<keyword evidence="6 14" id="KW-0812">Transmembrane</keyword>
<feature type="transmembrane region" description="Helical" evidence="14">
    <location>
        <begin position="506"/>
        <end position="527"/>
    </location>
</feature>
<feature type="transmembrane region" description="Helical" evidence="14">
    <location>
        <begin position="427"/>
        <end position="450"/>
    </location>
</feature>
<feature type="transmembrane region" description="Helical" evidence="14">
    <location>
        <begin position="555"/>
        <end position="573"/>
    </location>
</feature>
<dbReference type="InterPro" id="IPR000537">
    <property type="entry name" value="UbiA_prenyltransferase"/>
</dbReference>
<dbReference type="NCBIfam" id="TIGR01473">
    <property type="entry name" value="cyoE_ctaB"/>
    <property type="match status" value="1"/>
</dbReference>
<dbReference type="Gene3D" id="1.10.357.140">
    <property type="entry name" value="UbiA prenyltransferase"/>
    <property type="match status" value="1"/>
</dbReference>
<comment type="miscellaneous">
    <text evidence="14">Carbon 2 of the heme B porphyrin ring is defined according to the Fischer nomenclature.</text>
</comment>
<dbReference type="EMBL" id="VBAK01000092">
    <property type="protein sequence ID" value="TMI91478.1"/>
    <property type="molecule type" value="Genomic_DNA"/>
</dbReference>
<dbReference type="GO" id="GO:0008495">
    <property type="term" value="F:protoheme IX farnesyltransferase activity"/>
    <property type="evidence" value="ECO:0007669"/>
    <property type="project" value="UniProtKB-UniRule"/>
</dbReference>
<evidence type="ECO:0000256" key="1">
    <source>
        <dbReference type="ARBA" id="ARBA00004651"/>
    </source>
</evidence>
<evidence type="ECO:0000256" key="7">
    <source>
        <dbReference type="ARBA" id="ARBA00022989"/>
    </source>
</evidence>
<dbReference type="Pfam" id="PF01040">
    <property type="entry name" value="UbiA"/>
    <property type="match status" value="1"/>
</dbReference>
<feature type="transmembrane region" description="Helical" evidence="14">
    <location>
        <begin position="244"/>
        <end position="265"/>
    </location>
</feature>
<feature type="transmembrane region" description="Helical" evidence="14">
    <location>
        <begin position="610"/>
        <end position="632"/>
    </location>
</feature>
<comment type="caution">
    <text evidence="14">Lacks conserved residue(s) required for the propagation of feature annotation.</text>
</comment>
<evidence type="ECO:0000256" key="8">
    <source>
        <dbReference type="ARBA" id="ARBA00023133"/>
    </source>
</evidence>
<evidence type="ECO:0000256" key="5">
    <source>
        <dbReference type="ARBA" id="ARBA00022679"/>
    </source>
</evidence>
<keyword evidence="8 14" id="KW-0350">Heme biosynthesis</keyword>
<dbReference type="InterPro" id="IPR044878">
    <property type="entry name" value="UbiA_sf"/>
</dbReference>
<evidence type="ECO:0000256" key="6">
    <source>
        <dbReference type="ARBA" id="ARBA00022692"/>
    </source>
</evidence>
<sequence>MNRTANAALRAYRGLAVASALSAYLLIVLGGLVRITGSGLACPDWPLCHGRLIPPLQGPILIEYSHRLAAALVSALVVATLLSAAGVRRWAPQAVPTALSVLGIVAVQIILGALTVKLELTPALVVMHLGVAMFFLAVLLVQAVGALRGAADALPASPSLHRLAQAAAAATYLMILIGGYVAASGAGLACPDVPLCRGAALLLPDPGARMHMLHRGWSLVVLALVLWTSAAARPAPAGGRAVTAAARLAAALVLVQFALGILNIVTRLTPLVRGAHLGIAALLFGTLIVLLTLTRPSPAQARSGAGAREAGTTALPTIAGGSIDDPTGAIRWETPAAPPSALHAAAGVIRDYAALMKPRIIMLLLITTATTMLIAAPHRVGLGVLLLTLLGGTLAAGSANAFNMYIDRDIDALMRRTCLRPVPAGRLRPAQALGFGVATGLLSVGVMAWGVNALSAILSTAGILFYVGVYTLWLKRATPQNIVIGGAAGAVPPLVGWAAATGHLAPAAAVLFVIVFLWTPPHFWALALGKTDDYRAAGVPMLPVVRGDRETRRQILVYSVVLSAATLVLYAPLHTLGGLYLAAALGLDAVFVALAAAVARGRAPLAAPALFGYSIIYLALLFGAMVADRLILG</sequence>
<feature type="transmembrane region" description="Helical" evidence="14">
    <location>
        <begin position="68"/>
        <end position="87"/>
    </location>
</feature>
<organism evidence="15 16">
    <name type="scientific">Candidatus Segetimicrobium genomatis</name>
    <dbReference type="NCBI Taxonomy" id="2569760"/>
    <lineage>
        <taxon>Bacteria</taxon>
        <taxon>Bacillati</taxon>
        <taxon>Candidatus Sysuimicrobiota</taxon>
        <taxon>Candidatus Sysuimicrobiia</taxon>
        <taxon>Candidatus Sysuimicrobiales</taxon>
        <taxon>Candidatus Segetimicrobiaceae</taxon>
        <taxon>Candidatus Segetimicrobium</taxon>
    </lineage>
</organism>
<evidence type="ECO:0000313" key="15">
    <source>
        <dbReference type="EMBL" id="TMI91478.1"/>
    </source>
</evidence>
<comment type="pathway">
    <text evidence="2 14">Porphyrin-containing compound metabolism; heme O biosynthesis; heme O from protoheme: step 1/1.</text>
</comment>
<comment type="subcellular location">
    <subcellularLocation>
        <location evidence="1 14">Cell membrane</location>
        <topology evidence="1 14">Multi-pass membrane protein</topology>
    </subcellularLocation>
</comment>
<evidence type="ECO:0000256" key="12">
    <source>
        <dbReference type="ARBA" id="ARBA00042475"/>
    </source>
</evidence>
<reference evidence="15 16" key="1">
    <citation type="journal article" date="2019" name="Nat. Microbiol.">
        <title>Mediterranean grassland soil C-N compound turnover is dependent on rainfall and depth, and is mediated by genomically divergent microorganisms.</title>
        <authorList>
            <person name="Diamond S."/>
            <person name="Andeer P.F."/>
            <person name="Li Z."/>
            <person name="Crits-Christoph A."/>
            <person name="Burstein D."/>
            <person name="Anantharaman K."/>
            <person name="Lane K.R."/>
            <person name="Thomas B.C."/>
            <person name="Pan C."/>
            <person name="Northen T.R."/>
            <person name="Banfield J.F."/>
        </authorList>
    </citation>
    <scope>NUCLEOTIDE SEQUENCE [LARGE SCALE GENOMIC DNA]</scope>
    <source>
        <strain evidence="15">NP_3</strain>
    </source>
</reference>
<accession>A0A537K6R9</accession>
<feature type="transmembrane region" description="Helical" evidence="14">
    <location>
        <begin position="481"/>
        <end position="500"/>
    </location>
</feature>
<evidence type="ECO:0000256" key="14">
    <source>
        <dbReference type="HAMAP-Rule" id="MF_00154"/>
    </source>
</evidence>
<evidence type="ECO:0000256" key="2">
    <source>
        <dbReference type="ARBA" id="ARBA00004919"/>
    </source>
</evidence>
<dbReference type="EC" id="2.5.1.141" evidence="3 14"/>
<dbReference type="HAMAP" id="MF_00154">
    <property type="entry name" value="CyoE_CtaB"/>
    <property type="match status" value="1"/>
</dbReference>
<evidence type="ECO:0000313" key="16">
    <source>
        <dbReference type="Proteomes" id="UP000318509"/>
    </source>
</evidence>
<evidence type="ECO:0000256" key="4">
    <source>
        <dbReference type="ARBA" id="ARBA00022475"/>
    </source>
</evidence>
<feature type="transmembrane region" description="Helical" evidence="14">
    <location>
        <begin position="94"/>
        <end position="114"/>
    </location>
</feature>
<gene>
    <name evidence="14" type="primary">ctaB</name>
    <name evidence="15" type="ORF">E6H00_03905</name>
</gene>
<feature type="transmembrane region" description="Helical" evidence="14">
    <location>
        <begin position="579"/>
        <end position="598"/>
    </location>
</feature>
<dbReference type="Pfam" id="PF02628">
    <property type="entry name" value="COX15-CtaA"/>
    <property type="match status" value="1"/>
</dbReference>
<name>A0A537K6R9_9BACT</name>
<protein>
    <recommendedName>
        <fullName evidence="11 14">Protoheme IX farnesyltransferase</fullName>
        <ecNumber evidence="3 14">2.5.1.141</ecNumber>
    </recommendedName>
    <alternativeName>
        <fullName evidence="12 14">Heme B farnesyltransferase</fullName>
    </alternativeName>
    <alternativeName>
        <fullName evidence="10 14">Heme O synthase</fullName>
    </alternativeName>
</protein>
<feature type="transmembrane region" description="Helical" evidence="14">
    <location>
        <begin position="271"/>
        <end position="293"/>
    </location>
</feature>
<feature type="transmembrane region" description="Helical" evidence="14">
    <location>
        <begin position="212"/>
        <end position="232"/>
    </location>
</feature>
<keyword evidence="7 14" id="KW-1133">Transmembrane helix</keyword>
<feature type="transmembrane region" description="Helical" evidence="14">
    <location>
        <begin position="360"/>
        <end position="378"/>
    </location>
</feature>
<evidence type="ECO:0000256" key="9">
    <source>
        <dbReference type="ARBA" id="ARBA00023136"/>
    </source>
</evidence>
<dbReference type="GO" id="GO:0005886">
    <property type="term" value="C:plasma membrane"/>
    <property type="evidence" value="ECO:0007669"/>
    <property type="project" value="UniProtKB-SubCell"/>
</dbReference>
<dbReference type="AlphaFoldDB" id="A0A537K6R9"/>
<comment type="function">
    <text evidence="14">Converts heme B (protoheme IX) to heme O by substitution of the vinyl group on carbon 2 of heme B porphyrin ring with a hydroxyethyl farnesyl side group.</text>
</comment>
<evidence type="ECO:0000256" key="3">
    <source>
        <dbReference type="ARBA" id="ARBA00012292"/>
    </source>
</evidence>
<dbReference type="PANTHER" id="PTHR43448:SF7">
    <property type="entry name" value="4-HYDROXYBENZOATE SOLANESYLTRANSFERASE"/>
    <property type="match status" value="1"/>
</dbReference>
<keyword evidence="9 14" id="KW-0472">Membrane</keyword>
<dbReference type="InterPro" id="IPR003780">
    <property type="entry name" value="COX15/CtaA_fam"/>
</dbReference>
<dbReference type="GO" id="GO:0006784">
    <property type="term" value="P:heme A biosynthetic process"/>
    <property type="evidence" value="ECO:0007669"/>
    <property type="project" value="InterPro"/>
</dbReference>
<dbReference type="Proteomes" id="UP000318509">
    <property type="component" value="Unassembled WGS sequence"/>
</dbReference>
<feature type="transmembrane region" description="Helical" evidence="14">
    <location>
        <begin position="163"/>
        <end position="183"/>
    </location>
</feature>
<dbReference type="NCBIfam" id="NF003349">
    <property type="entry name" value="PRK04375.1-2"/>
    <property type="match status" value="1"/>
</dbReference>
<feature type="transmembrane region" description="Helical" evidence="14">
    <location>
        <begin position="384"/>
        <end position="406"/>
    </location>
</feature>
<comment type="similarity">
    <text evidence="14">Belongs to the UbiA prenyltransferase family. Protoheme IX farnesyltransferase subfamily.</text>
</comment>
<feature type="transmembrane region" description="Helical" evidence="14">
    <location>
        <begin position="456"/>
        <end position="474"/>
    </location>
</feature>
<feature type="transmembrane region" description="Helical" evidence="14">
    <location>
        <begin position="12"/>
        <end position="35"/>
    </location>
</feature>
<dbReference type="GO" id="GO:0048034">
    <property type="term" value="P:heme O biosynthetic process"/>
    <property type="evidence" value="ECO:0007669"/>
    <property type="project" value="UniProtKB-UniRule"/>
</dbReference>
<feature type="transmembrane region" description="Helical" evidence="14">
    <location>
        <begin position="126"/>
        <end position="151"/>
    </location>
</feature>
<comment type="catalytic activity">
    <reaction evidence="13 14">
        <text>heme b + (2E,6E)-farnesyl diphosphate + H2O = Fe(II)-heme o + diphosphate</text>
        <dbReference type="Rhea" id="RHEA:28070"/>
        <dbReference type="ChEBI" id="CHEBI:15377"/>
        <dbReference type="ChEBI" id="CHEBI:33019"/>
        <dbReference type="ChEBI" id="CHEBI:60344"/>
        <dbReference type="ChEBI" id="CHEBI:60530"/>
        <dbReference type="ChEBI" id="CHEBI:175763"/>
        <dbReference type="EC" id="2.5.1.141"/>
    </reaction>
</comment>
<dbReference type="InterPro" id="IPR006369">
    <property type="entry name" value="Protohaem_IX_farnesylTrfase"/>
</dbReference>
<evidence type="ECO:0000256" key="13">
    <source>
        <dbReference type="ARBA" id="ARBA00047690"/>
    </source>
</evidence>
<dbReference type="CDD" id="cd13957">
    <property type="entry name" value="PT_UbiA_Cox10"/>
    <property type="match status" value="1"/>
</dbReference>